<gene>
    <name evidence="1" type="ORF">Pcinc_027380</name>
</gene>
<name>A0AAE1F4N5_PETCI</name>
<comment type="caution">
    <text evidence="1">The sequence shown here is derived from an EMBL/GenBank/DDBJ whole genome shotgun (WGS) entry which is preliminary data.</text>
</comment>
<protein>
    <submittedName>
        <fullName evidence="1">Uncharacterized protein</fullName>
    </submittedName>
</protein>
<keyword evidence="2" id="KW-1185">Reference proteome</keyword>
<evidence type="ECO:0000313" key="1">
    <source>
        <dbReference type="EMBL" id="KAK3867133.1"/>
    </source>
</evidence>
<proteinExistence type="predicted"/>
<reference evidence="1" key="1">
    <citation type="submission" date="2023-10" db="EMBL/GenBank/DDBJ databases">
        <title>Genome assemblies of two species of porcelain crab, Petrolisthes cinctipes and Petrolisthes manimaculis (Anomura: Porcellanidae).</title>
        <authorList>
            <person name="Angst P."/>
        </authorList>
    </citation>
    <scope>NUCLEOTIDE SEQUENCE</scope>
    <source>
        <strain evidence="1">PB745_01</strain>
        <tissue evidence="1">Gill</tissue>
    </source>
</reference>
<accession>A0AAE1F4N5</accession>
<dbReference type="AlphaFoldDB" id="A0AAE1F4N5"/>
<dbReference type="Proteomes" id="UP001286313">
    <property type="component" value="Unassembled WGS sequence"/>
</dbReference>
<dbReference type="EMBL" id="JAWQEG010003270">
    <property type="protein sequence ID" value="KAK3867133.1"/>
    <property type="molecule type" value="Genomic_DNA"/>
</dbReference>
<organism evidence="1 2">
    <name type="scientific">Petrolisthes cinctipes</name>
    <name type="common">Flat porcelain crab</name>
    <dbReference type="NCBI Taxonomy" id="88211"/>
    <lineage>
        <taxon>Eukaryota</taxon>
        <taxon>Metazoa</taxon>
        <taxon>Ecdysozoa</taxon>
        <taxon>Arthropoda</taxon>
        <taxon>Crustacea</taxon>
        <taxon>Multicrustacea</taxon>
        <taxon>Malacostraca</taxon>
        <taxon>Eumalacostraca</taxon>
        <taxon>Eucarida</taxon>
        <taxon>Decapoda</taxon>
        <taxon>Pleocyemata</taxon>
        <taxon>Anomura</taxon>
        <taxon>Galatheoidea</taxon>
        <taxon>Porcellanidae</taxon>
        <taxon>Petrolisthes</taxon>
    </lineage>
</organism>
<sequence length="125" mass="14094">MALLESTPKEVNNNFDSKGKLFAYDAKITQRIKNADGVAFQLDLDKLKEWSQKWLLQFNEEKCKRIKSAPLGPDLGVIITNDLKPSRQVSKAAVSANFMLGLLNMTMTCLDSEMLLTLYKSLVRP</sequence>
<evidence type="ECO:0000313" key="2">
    <source>
        <dbReference type="Proteomes" id="UP001286313"/>
    </source>
</evidence>